<evidence type="ECO:0000313" key="3">
    <source>
        <dbReference type="EMBL" id="GAA3926073.1"/>
    </source>
</evidence>
<accession>A0ABP7MM46</accession>
<sequence>MKNLKALPLAAAIAAGSLMAANAQAEMYWSDNSLTMLYGEDYENPFGDDRDLTTMTLEHVSGHNWGDVFMFVDRHDGGDDNLSEIYGELSPRFSLSNLSGSKLEFGPIKDVLIATTYEFNNWDNDFASGNQDNYLYGIGLDWNIPGLKFFQTNFFQVSNDNTEDDQQLTVVYGAPFSVGSLDVMIDGYIDWSTGEDDHKSDFHFNPQVRADVGKYMGITKSKLEVGFEYSYWHNKFGSATDESVFSALAKFHL</sequence>
<dbReference type="RefSeq" id="WP_344798643.1">
    <property type="nucleotide sequence ID" value="NZ_BAABBN010000007.1"/>
</dbReference>
<dbReference type="InterPro" id="IPR018013">
    <property type="entry name" value="Channel_Tsx-like"/>
</dbReference>
<name>A0ABP7MM46_9GAMM</name>
<reference evidence="4" key="1">
    <citation type="journal article" date="2019" name="Int. J. Syst. Evol. Microbiol.">
        <title>The Global Catalogue of Microorganisms (GCM) 10K type strain sequencing project: providing services to taxonomists for standard genome sequencing and annotation.</title>
        <authorList>
            <consortium name="The Broad Institute Genomics Platform"/>
            <consortium name="The Broad Institute Genome Sequencing Center for Infectious Disease"/>
            <person name="Wu L."/>
            <person name="Ma J."/>
        </authorList>
    </citation>
    <scope>NUCLEOTIDE SEQUENCE [LARGE SCALE GENOMIC DNA]</scope>
    <source>
        <strain evidence="4">JCM 17551</strain>
    </source>
</reference>
<comment type="caution">
    <text evidence="3">The sequence shown here is derived from an EMBL/GenBank/DDBJ whole genome shotgun (WGS) entry which is preliminary data.</text>
</comment>
<keyword evidence="4" id="KW-1185">Reference proteome</keyword>
<dbReference type="InterPro" id="IPR036777">
    <property type="entry name" value="Channel_Tsx-like_sf"/>
</dbReference>
<feature type="chain" id="PRO_5047279730" evidence="2">
    <location>
        <begin position="21"/>
        <end position="253"/>
    </location>
</feature>
<dbReference type="EMBL" id="BAABBN010000007">
    <property type="protein sequence ID" value="GAA3926073.1"/>
    <property type="molecule type" value="Genomic_DNA"/>
</dbReference>
<gene>
    <name evidence="3" type="ORF">GCM10022277_22690</name>
</gene>
<dbReference type="Proteomes" id="UP001501565">
    <property type="component" value="Unassembled WGS sequence"/>
</dbReference>
<dbReference type="Gene3D" id="2.40.230.20">
    <property type="entry name" value="Nucleoside-specific channel-forming protein, Tsx-like"/>
    <property type="match status" value="1"/>
</dbReference>
<comment type="similarity">
    <text evidence="1">Belongs to the nucleoside-specific channel-forming outer membrane porin (Tsx) (TC 1.B.10) family.</text>
</comment>
<feature type="signal peptide" evidence="2">
    <location>
        <begin position="1"/>
        <end position="20"/>
    </location>
</feature>
<evidence type="ECO:0000256" key="2">
    <source>
        <dbReference type="SAM" id="SignalP"/>
    </source>
</evidence>
<keyword evidence="2" id="KW-0732">Signal</keyword>
<evidence type="ECO:0000313" key="4">
    <source>
        <dbReference type="Proteomes" id="UP001501565"/>
    </source>
</evidence>
<proteinExistence type="inferred from homology"/>
<dbReference type="Pfam" id="PF03502">
    <property type="entry name" value="Channel_Tsx"/>
    <property type="match status" value="1"/>
</dbReference>
<evidence type="ECO:0000256" key="1">
    <source>
        <dbReference type="ARBA" id="ARBA00008728"/>
    </source>
</evidence>
<protein>
    <submittedName>
        <fullName evidence="3">Outer membrane protein OmpK</fullName>
    </submittedName>
</protein>
<organism evidence="3 4">
    <name type="scientific">Litoribacillus peritrichatus</name>
    <dbReference type="NCBI Taxonomy" id="718191"/>
    <lineage>
        <taxon>Bacteria</taxon>
        <taxon>Pseudomonadati</taxon>
        <taxon>Pseudomonadota</taxon>
        <taxon>Gammaproteobacteria</taxon>
        <taxon>Oceanospirillales</taxon>
        <taxon>Oceanospirillaceae</taxon>
        <taxon>Litoribacillus</taxon>
    </lineage>
</organism>
<dbReference type="SUPFAM" id="SSF111364">
    <property type="entry name" value="Tsx-like channel"/>
    <property type="match status" value="1"/>
</dbReference>